<comment type="similarity">
    <text evidence="1">Belongs to the peptidase S9A family.</text>
</comment>
<reference evidence="3" key="1">
    <citation type="submission" date="2023-10" db="EMBL/GenBank/DDBJ databases">
        <title>Characterization and whole genome sequencing of a novel strain of Bergeyella porcorum QD2021 isolated from pig.</title>
        <authorList>
            <person name="Liu G."/>
            <person name="Chen C."/>
            <person name="Han X."/>
        </authorList>
    </citation>
    <scope>NUCLEOTIDE SEQUENCE</scope>
    <source>
        <strain evidence="3">QD2021</strain>
    </source>
</reference>
<dbReference type="SUPFAM" id="SSF50993">
    <property type="entry name" value="Peptidase/esterase 'gauge' domain"/>
    <property type="match status" value="1"/>
</dbReference>
<dbReference type="KEGG" id="bpor:BPO_1548"/>
<name>A0AAU0F397_9FLAO</name>
<dbReference type="EMBL" id="CP136426">
    <property type="protein sequence ID" value="WOC52195.1"/>
    <property type="molecule type" value="Genomic_DNA"/>
</dbReference>
<dbReference type="Pfam" id="PF02897">
    <property type="entry name" value="Peptidase_S9_N"/>
    <property type="match status" value="1"/>
</dbReference>
<evidence type="ECO:0000256" key="1">
    <source>
        <dbReference type="ARBA" id="ARBA00005228"/>
    </source>
</evidence>
<evidence type="ECO:0000259" key="2">
    <source>
        <dbReference type="Pfam" id="PF02897"/>
    </source>
</evidence>
<accession>A0AAU0F397</accession>
<protein>
    <recommendedName>
        <fullName evidence="2">Peptidase S9A N-terminal domain-containing protein</fullName>
    </recommendedName>
</protein>
<dbReference type="Gene3D" id="2.130.10.120">
    <property type="entry name" value="Prolyl oligopeptidase, N-terminal domain"/>
    <property type="match status" value="1"/>
</dbReference>
<gene>
    <name evidence="3" type="ORF">BPO_1548</name>
</gene>
<proteinExistence type="inferred from homology"/>
<evidence type="ECO:0000313" key="4">
    <source>
        <dbReference type="Proteomes" id="UP001432059"/>
    </source>
</evidence>
<dbReference type="AlphaFoldDB" id="A0AAU0F397"/>
<dbReference type="Proteomes" id="UP001432059">
    <property type="component" value="Chromosome"/>
</dbReference>
<dbReference type="InterPro" id="IPR051543">
    <property type="entry name" value="Serine_Peptidase_S9A"/>
</dbReference>
<evidence type="ECO:0000313" key="3">
    <source>
        <dbReference type="EMBL" id="WOC52195.1"/>
    </source>
</evidence>
<organism evidence="3 4">
    <name type="scientific">Bergeyella porcorum</name>
    <dbReference type="NCBI Taxonomy" id="1735111"/>
    <lineage>
        <taxon>Bacteria</taxon>
        <taxon>Pseudomonadati</taxon>
        <taxon>Bacteroidota</taxon>
        <taxon>Flavobacteriia</taxon>
        <taxon>Flavobacteriales</taxon>
        <taxon>Weeksellaceae</taxon>
        <taxon>Bergeyella</taxon>
    </lineage>
</organism>
<dbReference type="PANTHER" id="PTHR11757:SF19">
    <property type="entry name" value="PROLYL ENDOPEPTIDASE-LIKE"/>
    <property type="match status" value="1"/>
</dbReference>
<keyword evidence="4" id="KW-1185">Reference proteome</keyword>
<dbReference type="PANTHER" id="PTHR11757">
    <property type="entry name" value="PROTEASE FAMILY S9A OLIGOPEPTIDASE"/>
    <property type="match status" value="1"/>
</dbReference>
<sequence>MEYAVEHYEDDFYIITNADDATNFKLVKTKVNQCSIDHWEDLIPHREEVLLEGFEIFKNYLVLEEREEGLLQLKIINTKNGDSHYLPFSDPTYTAYIGLI</sequence>
<dbReference type="InterPro" id="IPR023302">
    <property type="entry name" value="Pept_S9A_N"/>
</dbReference>
<feature type="domain" description="Peptidase S9A N-terminal" evidence="2">
    <location>
        <begin position="2"/>
        <end position="94"/>
    </location>
</feature>
<dbReference type="GO" id="GO:0004252">
    <property type="term" value="F:serine-type endopeptidase activity"/>
    <property type="evidence" value="ECO:0007669"/>
    <property type="project" value="InterPro"/>
</dbReference>